<protein>
    <submittedName>
        <fullName evidence="1">Uncharacterized protein</fullName>
    </submittedName>
</protein>
<dbReference type="AlphaFoldDB" id="A0A4Y2JNF6"/>
<organism evidence="1 2">
    <name type="scientific">Araneus ventricosus</name>
    <name type="common">Orbweaver spider</name>
    <name type="synonym">Epeira ventricosa</name>
    <dbReference type="NCBI Taxonomy" id="182803"/>
    <lineage>
        <taxon>Eukaryota</taxon>
        <taxon>Metazoa</taxon>
        <taxon>Ecdysozoa</taxon>
        <taxon>Arthropoda</taxon>
        <taxon>Chelicerata</taxon>
        <taxon>Arachnida</taxon>
        <taxon>Araneae</taxon>
        <taxon>Araneomorphae</taxon>
        <taxon>Entelegynae</taxon>
        <taxon>Araneoidea</taxon>
        <taxon>Araneidae</taxon>
        <taxon>Araneus</taxon>
    </lineage>
</organism>
<dbReference type="Proteomes" id="UP000499080">
    <property type="component" value="Unassembled WGS sequence"/>
</dbReference>
<evidence type="ECO:0000313" key="1">
    <source>
        <dbReference type="EMBL" id="GBM91375.1"/>
    </source>
</evidence>
<sequence>MEDHSKRLITEEFTELHCVSQQDVVEDSLLEDKEAGAYNCRSLGFALKMMRMISSDPVFPAIVMWRNICSHLSSLKTNERLRHRNKRQRRDPFSN</sequence>
<name>A0A4Y2JNF6_ARAVE</name>
<dbReference type="OrthoDB" id="10004641at2759"/>
<evidence type="ECO:0000313" key="2">
    <source>
        <dbReference type="Proteomes" id="UP000499080"/>
    </source>
</evidence>
<gene>
    <name evidence="1" type="ORF">AVEN_86500_1</name>
</gene>
<accession>A0A4Y2JNF6</accession>
<comment type="caution">
    <text evidence="1">The sequence shown here is derived from an EMBL/GenBank/DDBJ whole genome shotgun (WGS) entry which is preliminary data.</text>
</comment>
<proteinExistence type="predicted"/>
<reference evidence="1 2" key="1">
    <citation type="journal article" date="2019" name="Sci. Rep.">
        <title>Orb-weaving spider Araneus ventricosus genome elucidates the spidroin gene catalogue.</title>
        <authorList>
            <person name="Kono N."/>
            <person name="Nakamura H."/>
            <person name="Ohtoshi R."/>
            <person name="Moran D.A.P."/>
            <person name="Shinohara A."/>
            <person name="Yoshida Y."/>
            <person name="Fujiwara M."/>
            <person name="Mori M."/>
            <person name="Tomita M."/>
            <person name="Arakawa K."/>
        </authorList>
    </citation>
    <scope>NUCLEOTIDE SEQUENCE [LARGE SCALE GENOMIC DNA]</scope>
</reference>
<dbReference type="EMBL" id="BGPR01003702">
    <property type="protein sequence ID" value="GBM91375.1"/>
    <property type="molecule type" value="Genomic_DNA"/>
</dbReference>
<keyword evidence="2" id="KW-1185">Reference proteome</keyword>